<name>A0A2A5T0T4_9GAMM</name>
<sequence>MLNKGDCLGGLWCIFWHNLIQEILEKIVLKQYHLGGEIVEIL</sequence>
<dbReference type="Proteomes" id="UP000219020">
    <property type="component" value="Unassembled WGS sequence"/>
</dbReference>
<dbReference type="EMBL" id="NBYY01000030">
    <property type="protein sequence ID" value="PCS21756.1"/>
    <property type="molecule type" value="Genomic_DNA"/>
</dbReference>
<gene>
    <name evidence="1" type="ORF">BTN49_2577</name>
</gene>
<keyword evidence="2" id="KW-1185">Reference proteome</keyword>
<organism evidence="1 2">
    <name type="scientific">Candidatus Enterovibrio escicola</name>
    <dbReference type="NCBI Taxonomy" id="1927127"/>
    <lineage>
        <taxon>Bacteria</taxon>
        <taxon>Pseudomonadati</taxon>
        <taxon>Pseudomonadota</taxon>
        <taxon>Gammaproteobacteria</taxon>
        <taxon>Vibrionales</taxon>
        <taxon>Vibrionaceae</taxon>
        <taxon>Enterovibrio</taxon>
    </lineage>
</organism>
<accession>A0A2A5T0T4</accession>
<comment type="caution">
    <text evidence="1">The sequence shown here is derived from an EMBL/GenBank/DDBJ whole genome shotgun (WGS) entry which is preliminary data.</text>
</comment>
<evidence type="ECO:0000313" key="1">
    <source>
        <dbReference type="EMBL" id="PCS21756.1"/>
    </source>
</evidence>
<reference evidence="2" key="1">
    <citation type="submission" date="2017-04" db="EMBL/GenBank/DDBJ databases">
        <title>Genome evolution of the luminous symbionts of deep sea anglerfish.</title>
        <authorList>
            <person name="Hendry T.A."/>
        </authorList>
    </citation>
    <scope>NUCLEOTIDE SEQUENCE [LARGE SCALE GENOMIC DNA]</scope>
</reference>
<protein>
    <submittedName>
        <fullName evidence="1">Uncharacterized protein</fullName>
    </submittedName>
</protein>
<dbReference type="AlphaFoldDB" id="A0A2A5T0T4"/>
<evidence type="ECO:0000313" key="2">
    <source>
        <dbReference type="Proteomes" id="UP000219020"/>
    </source>
</evidence>
<proteinExistence type="predicted"/>